<feature type="domain" description="AB hydrolase-1" evidence="2">
    <location>
        <begin position="71"/>
        <end position="313"/>
    </location>
</feature>
<dbReference type="InterPro" id="IPR000073">
    <property type="entry name" value="AB_hydrolase_1"/>
</dbReference>
<feature type="compositionally biased region" description="Low complexity" evidence="1">
    <location>
        <begin position="1"/>
        <end position="11"/>
    </location>
</feature>
<evidence type="ECO:0000256" key="1">
    <source>
        <dbReference type="SAM" id="MobiDB-lite"/>
    </source>
</evidence>
<dbReference type="EMBL" id="JBHUKR010000016">
    <property type="protein sequence ID" value="MFD2420064.1"/>
    <property type="molecule type" value="Genomic_DNA"/>
</dbReference>
<feature type="compositionally biased region" description="Basic residues" evidence="1">
    <location>
        <begin position="12"/>
        <end position="30"/>
    </location>
</feature>
<dbReference type="Pfam" id="PF00561">
    <property type="entry name" value="Abhydrolase_1"/>
    <property type="match status" value="1"/>
</dbReference>
<proteinExistence type="predicted"/>
<sequence>MSTPEVSSLRSRGVRRGASAHREPRSRHSRSNAMETRGPASMYKHPSKRVIVTHQGRQLEVVTTGPHEGPALVFHMGTTHGVIPFPSEIDPGQNGMRSIMYCRPGYGASTPKPGRTPAEAADDVAAILDHLGIDTFVTAGWSGGAPHALACAALLPDRCRATAVIGGIAPYDQHQSFRDTFALIDEVRPAMEGDWESYDRALADAAASVIGIDVQRAVASLPSQTDQESAYGDLADWLVDSLASGYLPTPAGVRDDYLAFINPWGFDVSDSRNVAVWHGSDDHISLIHPQWIFDHAPEAQLHILPGEGHFSMLRHLPEIVADLVTRAADYRR</sequence>
<dbReference type="SUPFAM" id="SSF53474">
    <property type="entry name" value="alpha/beta-Hydrolases"/>
    <property type="match status" value="1"/>
</dbReference>
<accession>A0ABW5FZM0</accession>
<dbReference type="GO" id="GO:0016787">
    <property type="term" value="F:hydrolase activity"/>
    <property type="evidence" value="ECO:0007669"/>
    <property type="project" value="UniProtKB-KW"/>
</dbReference>
<dbReference type="PANTHER" id="PTHR43433">
    <property type="entry name" value="HYDROLASE, ALPHA/BETA FOLD FAMILY PROTEIN"/>
    <property type="match status" value="1"/>
</dbReference>
<keyword evidence="3" id="KW-0378">Hydrolase</keyword>
<protein>
    <submittedName>
        <fullName evidence="3">Alpha/beta fold hydrolase</fullName>
    </submittedName>
</protein>
<name>A0ABW5FZM0_9PSEU</name>
<keyword evidence="4" id="KW-1185">Reference proteome</keyword>
<evidence type="ECO:0000313" key="3">
    <source>
        <dbReference type="EMBL" id="MFD2420064.1"/>
    </source>
</evidence>
<dbReference type="Proteomes" id="UP001597417">
    <property type="component" value="Unassembled WGS sequence"/>
</dbReference>
<evidence type="ECO:0000313" key="4">
    <source>
        <dbReference type="Proteomes" id="UP001597417"/>
    </source>
</evidence>
<reference evidence="4" key="1">
    <citation type="journal article" date="2019" name="Int. J. Syst. Evol. Microbiol.">
        <title>The Global Catalogue of Microorganisms (GCM) 10K type strain sequencing project: providing services to taxonomists for standard genome sequencing and annotation.</title>
        <authorList>
            <consortium name="The Broad Institute Genomics Platform"/>
            <consortium name="The Broad Institute Genome Sequencing Center for Infectious Disease"/>
            <person name="Wu L."/>
            <person name="Ma J."/>
        </authorList>
    </citation>
    <scope>NUCLEOTIDE SEQUENCE [LARGE SCALE GENOMIC DNA]</scope>
    <source>
        <strain evidence="4">CGMCC 4.7645</strain>
    </source>
</reference>
<dbReference type="Gene3D" id="3.40.50.1820">
    <property type="entry name" value="alpha/beta hydrolase"/>
    <property type="match status" value="1"/>
</dbReference>
<feature type="region of interest" description="Disordered" evidence="1">
    <location>
        <begin position="1"/>
        <end position="44"/>
    </location>
</feature>
<comment type="caution">
    <text evidence="3">The sequence shown here is derived from an EMBL/GenBank/DDBJ whole genome shotgun (WGS) entry which is preliminary data.</text>
</comment>
<gene>
    <name evidence="3" type="ORF">ACFSXZ_27415</name>
</gene>
<dbReference type="PANTHER" id="PTHR43433:SF10">
    <property type="entry name" value="AB HYDROLASE-1 DOMAIN-CONTAINING PROTEIN"/>
    <property type="match status" value="1"/>
</dbReference>
<dbReference type="InterPro" id="IPR029058">
    <property type="entry name" value="AB_hydrolase_fold"/>
</dbReference>
<dbReference type="RefSeq" id="WP_378268095.1">
    <property type="nucleotide sequence ID" value="NZ_JBHUKR010000016.1"/>
</dbReference>
<evidence type="ECO:0000259" key="2">
    <source>
        <dbReference type="Pfam" id="PF00561"/>
    </source>
</evidence>
<dbReference type="InterPro" id="IPR050471">
    <property type="entry name" value="AB_hydrolase"/>
</dbReference>
<organism evidence="3 4">
    <name type="scientific">Amycolatopsis pigmentata</name>
    <dbReference type="NCBI Taxonomy" id="450801"/>
    <lineage>
        <taxon>Bacteria</taxon>
        <taxon>Bacillati</taxon>
        <taxon>Actinomycetota</taxon>
        <taxon>Actinomycetes</taxon>
        <taxon>Pseudonocardiales</taxon>
        <taxon>Pseudonocardiaceae</taxon>
        <taxon>Amycolatopsis</taxon>
    </lineage>
</organism>